<reference evidence="1 2" key="1">
    <citation type="journal article" date="2017" name="Arch. Microbiol.">
        <title>Mariprofundus micogutta sp. nov., a novel iron-oxidizing zetaproteobacterium isolated from a deep-sea hydrothermal field at the Bayonnaise knoll of the Izu-Ogasawara arc, and a description of Mariprofundales ord. nov. and Zetaproteobacteria classis nov.</title>
        <authorList>
            <person name="Makita H."/>
            <person name="Tanaka E."/>
            <person name="Mitsunobu S."/>
            <person name="Miyazaki M."/>
            <person name="Nunoura T."/>
            <person name="Uematsu K."/>
            <person name="Takaki Y."/>
            <person name="Nishi S."/>
            <person name="Shimamura S."/>
            <person name="Takai K."/>
        </authorList>
    </citation>
    <scope>NUCLEOTIDE SEQUENCE [LARGE SCALE GENOMIC DNA]</scope>
    <source>
        <strain evidence="1 2">ET2</strain>
    </source>
</reference>
<dbReference type="InterPro" id="IPR046737">
    <property type="entry name" value="DUF6629"/>
</dbReference>
<dbReference type="Proteomes" id="UP000231632">
    <property type="component" value="Unassembled WGS sequence"/>
</dbReference>
<evidence type="ECO:0000313" key="2">
    <source>
        <dbReference type="Proteomes" id="UP000231632"/>
    </source>
</evidence>
<dbReference type="Pfam" id="PF20334">
    <property type="entry name" value="DUF6629"/>
    <property type="match status" value="1"/>
</dbReference>
<keyword evidence="2" id="KW-1185">Reference proteome</keyword>
<name>A0A1L8CP18_9PROT</name>
<dbReference type="STRING" id="1921010.MMIC_P1616"/>
<sequence>MCFSATASFIAGGALTAIGVKTVKLAANRAELPFVSIPLLFGIQQIIEGVL</sequence>
<dbReference type="AlphaFoldDB" id="A0A1L8CP18"/>
<organism evidence="1 2">
    <name type="scientific">Mariprofundus micogutta</name>
    <dbReference type="NCBI Taxonomy" id="1921010"/>
    <lineage>
        <taxon>Bacteria</taxon>
        <taxon>Pseudomonadati</taxon>
        <taxon>Pseudomonadota</taxon>
        <taxon>Candidatius Mariprofundia</taxon>
        <taxon>Mariprofundales</taxon>
        <taxon>Mariprofundaceae</taxon>
        <taxon>Mariprofundus</taxon>
    </lineage>
</organism>
<comment type="caution">
    <text evidence="1">The sequence shown here is derived from an EMBL/GenBank/DDBJ whole genome shotgun (WGS) entry which is preliminary data.</text>
</comment>
<evidence type="ECO:0000313" key="1">
    <source>
        <dbReference type="EMBL" id="GAV20644.1"/>
    </source>
</evidence>
<accession>A0A1L8CP18</accession>
<protein>
    <submittedName>
        <fullName evidence="1">Uncharacterized protein</fullName>
    </submittedName>
</protein>
<proteinExistence type="predicted"/>
<dbReference type="RefSeq" id="WP_227819426.1">
    <property type="nucleotide sequence ID" value="NZ_BDFD01000013.1"/>
</dbReference>
<gene>
    <name evidence="1" type="ORF">MMIC_P1616</name>
</gene>
<dbReference type="EMBL" id="BDFD01000013">
    <property type="protein sequence ID" value="GAV20644.1"/>
    <property type="molecule type" value="Genomic_DNA"/>
</dbReference>